<evidence type="ECO:0000313" key="3">
    <source>
        <dbReference type="Proteomes" id="UP000067683"/>
    </source>
</evidence>
<dbReference type="Pfam" id="PF01695">
    <property type="entry name" value="IstB_IS21"/>
    <property type="match status" value="1"/>
</dbReference>
<dbReference type="EMBL" id="CP013659">
    <property type="protein sequence ID" value="ALS76885.1"/>
    <property type="molecule type" value="Genomic_DNA"/>
</dbReference>
<evidence type="ECO:0000313" key="2">
    <source>
        <dbReference type="EMBL" id="ALS76885.1"/>
    </source>
</evidence>
<dbReference type="PANTHER" id="PTHR30050">
    <property type="entry name" value="CHROMOSOMAL REPLICATION INITIATOR PROTEIN DNAA"/>
    <property type="match status" value="1"/>
</dbReference>
<gene>
    <name evidence="2" type="ORF">AUC31_17400</name>
</gene>
<reference evidence="2" key="1">
    <citation type="submission" date="2016-01" db="EMBL/GenBank/DDBJ databases">
        <title>Complete genome of Planococcus rifietoensis type strain M8.</title>
        <authorList>
            <person name="See-Too W.S."/>
        </authorList>
    </citation>
    <scope>NUCLEOTIDE SEQUENCE [LARGE SCALE GENOMIC DNA]</scope>
    <source>
        <strain evidence="2">M8</strain>
    </source>
</reference>
<dbReference type="Gene3D" id="3.40.50.300">
    <property type="entry name" value="P-loop containing nucleotide triphosphate hydrolases"/>
    <property type="match status" value="1"/>
</dbReference>
<protein>
    <submittedName>
        <fullName evidence="2">DNA replication protein</fullName>
    </submittedName>
</protein>
<evidence type="ECO:0000259" key="1">
    <source>
        <dbReference type="Pfam" id="PF01695"/>
    </source>
</evidence>
<accession>A0A0U2ZI43</accession>
<dbReference type="InterPro" id="IPR002611">
    <property type="entry name" value="IstB_ATP-bd"/>
</dbReference>
<name>A0A0U2ZI43_9BACL</name>
<dbReference type="Proteomes" id="UP000067683">
    <property type="component" value="Chromosome"/>
</dbReference>
<organism evidence="2 3">
    <name type="scientific">Planococcus rifietoensis</name>
    <dbReference type="NCBI Taxonomy" id="200991"/>
    <lineage>
        <taxon>Bacteria</taxon>
        <taxon>Bacillati</taxon>
        <taxon>Bacillota</taxon>
        <taxon>Bacilli</taxon>
        <taxon>Bacillales</taxon>
        <taxon>Caryophanaceae</taxon>
        <taxon>Planococcus</taxon>
    </lineage>
</organism>
<keyword evidence="3" id="KW-1185">Reference proteome</keyword>
<dbReference type="GO" id="GO:0006260">
    <property type="term" value="P:DNA replication"/>
    <property type="evidence" value="ECO:0007669"/>
    <property type="project" value="TreeGrafter"/>
</dbReference>
<dbReference type="InterPro" id="IPR027417">
    <property type="entry name" value="P-loop_NTPase"/>
</dbReference>
<sequence length="275" mass="31691">MSLQPPNEIEQLGAVEYECDICKDTLIVFSHYDERPSVSYEVFKDCECKERKAWRKRFKSAAIPEEFTKVTLENYKQETEMQTLMLSMTEDYLTSFPANKKELQEKGMENFGLIATLGEQRIRSAESESRSALKTQHNSFGVGKTHLHIALSKRLIKLGFNVLIISDVEFTDDAMAAKRMNDDGETFSKLMHGVMNADILVWDDIGKAKPTEAKEMLYYNIINERYKKQMPIVFNSNEDRGTLADRIGYAAQSRLIGRCGNYLMDAEGEDWRFKR</sequence>
<dbReference type="OrthoDB" id="1655960at2"/>
<proteinExistence type="predicted"/>
<dbReference type="GO" id="GO:0005524">
    <property type="term" value="F:ATP binding"/>
    <property type="evidence" value="ECO:0007669"/>
    <property type="project" value="InterPro"/>
</dbReference>
<feature type="domain" description="IstB-like ATP-binding" evidence="1">
    <location>
        <begin position="141"/>
        <end position="237"/>
    </location>
</feature>
<dbReference type="PANTHER" id="PTHR30050:SF4">
    <property type="entry name" value="ATP-BINDING PROTEIN RV3427C IN INSERTION SEQUENCE-RELATED"/>
    <property type="match status" value="1"/>
</dbReference>
<dbReference type="SUPFAM" id="SSF52540">
    <property type="entry name" value="P-loop containing nucleoside triphosphate hydrolases"/>
    <property type="match status" value="1"/>
</dbReference>
<dbReference type="KEGG" id="prt:AUC31_17400"/>
<dbReference type="AlphaFoldDB" id="A0A0U2ZI43"/>
<dbReference type="STRING" id="200991.AUC31_17400"/>